<comment type="function">
    <text evidence="4">Ferredoxins are iron-sulfur proteins that transfer electrons in a wide variety of metabolic reactions.</text>
</comment>
<dbReference type="Pfam" id="PF13370">
    <property type="entry name" value="Fer4_13"/>
    <property type="match status" value="1"/>
</dbReference>
<keyword evidence="1 4" id="KW-0479">Metal-binding</keyword>
<evidence type="ECO:0000313" key="6">
    <source>
        <dbReference type="EMBL" id="MDT0343451.1"/>
    </source>
</evidence>
<name>A0ABU2MPB2_9ACTN</name>
<evidence type="ECO:0000256" key="1">
    <source>
        <dbReference type="ARBA" id="ARBA00022723"/>
    </source>
</evidence>
<keyword evidence="3 4" id="KW-0411">Iron-sulfur</keyword>
<evidence type="ECO:0000313" key="7">
    <source>
        <dbReference type="Proteomes" id="UP001183246"/>
    </source>
</evidence>
<dbReference type="SUPFAM" id="SSF54862">
    <property type="entry name" value="4Fe-4S ferredoxins"/>
    <property type="match status" value="1"/>
</dbReference>
<dbReference type="EMBL" id="JAVREL010000006">
    <property type="protein sequence ID" value="MDT0343451.1"/>
    <property type="molecule type" value="Genomic_DNA"/>
</dbReference>
<keyword evidence="4" id="KW-0813">Transport</keyword>
<feature type="domain" description="4Fe-4S ferredoxin-type" evidence="5">
    <location>
        <begin position="9"/>
        <end position="37"/>
    </location>
</feature>
<dbReference type="Gene3D" id="3.30.70.20">
    <property type="match status" value="1"/>
</dbReference>
<dbReference type="PRINTS" id="PR00352">
    <property type="entry name" value="3FE4SFRDOXIN"/>
</dbReference>
<comment type="caution">
    <text evidence="6">The sequence shown here is derived from an EMBL/GenBank/DDBJ whole genome shotgun (WGS) entry which is preliminary data.</text>
</comment>
<dbReference type="InterPro" id="IPR001080">
    <property type="entry name" value="3Fe4S_ferredoxin"/>
</dbReference>
<keyword evidence="4" id="KW-0249">Electron transport</keyword>
<evidence type="ECO:0000256" key="2">
    <source>
        <dbReference type="ARBA" id="ARBA00023004"/>
    </source>
</evidence>
<keyword evidence="7" id="KW-1185">Reference proteome</keyword>
<evidence type="ECO:0000259" key="5">
    <source>
        <dbReference type="PROSITE" id="PS51379"/>
    </source>
</evidence>
<gene>
    <name evidence="6" type="ORF">RM590_12625</name>
</gene>
<evidence type="ECO:0000256" key="3">
    <source>
        <dbReference type="ARBA" id="ARBA00023014"/>
    </source>
</evidence>
<dbReference type="PROSITE" id="PS51379">
    <property type="entry name" value="4FE4S_FER_2"/>
    <property type="match status" value="1"/>
</dbReference>
<reference evidence="7" key="1">
    <citation type="submission" date="2023-07" db="EMBL/GenBank/DDBJ databases">
        <title>30 novel species of actinomycetes from the DSMZ collection.</title>
        <authorList>
            <person name="Nouioui I."/>
        </authorList>
    </citation>
    <scope>NUCLEOTIDE SEQUENCE [LARGE SCALE GENOMIC DNA]</scope>
    <source>
        <strain evidence="7">DSM 44938</strain>
    </source>
</reference>
<accession>A0ABU2MPB2</accession>
<dbReference type="Proteomes" id="UP001183246">
    <property type="component" value="Unassembled WGS sequence"/>
</dbReference>
<sequence>MDETTGPRWRVTVNAERCSGTGMCAHAAPDTFDLVDHVSRPLRTVIAPDEQVLDASENCPLEAITITEEGTGRLLGPLP</sequence>
<organism evidence="6 7">
    <name type="scientific">Streptomyces litchfieldiae</name>
    <dbReference type="NCBI Taxonomy" id="3075543"/>
    <lineage>
        <taxon>Bacteria</taxon>
        <taxon>Bacillati</taxon>
        <taxon>Actinomycetota</taxon>
        <taxon>Actinomycetes</taxon>
        <taxon>Kitasatosporales</taxon>
        <taxon>Streptomycetaceae</taxon>
        <taxon>Streptomyces</taxon>
    </lineage>
</organism>
<keyword evidence="2 4" id="KW-0408">Iron</keyword>
<evidence type="ECO:0000256" key="4">
    <source>
        <dbReference type="RuleBase" id="RU368020"/>
    </source>
</evidence>
<protein>
    <recommendedName>
        <fullName evidence="4">Ferredoxin</fullName>
    </recommendedName>
</protein>
<dbReference type="RefSeq" id="WP_311704590.1">
    <property type="nucleotide sequence ID" value="NZ_JAVREL010000006.1"/>
</dbReference>
<dbReference type="InterPro" id="IPR017896">
    <property type="entry name" value="4Fe4S_Fe-S-bd"/>
</dbReference>
<proteinExistence type="predicted"/>